<keyword evidence="15" id="KW-1185">Reference proteome</keyword>
<keyword evidence="3" id="KW-0158">Chromosome</keyword>
<evidence type="ECO:0000259" key="12">
    <source>
        <dbReference type="Pfam" id="PF07558"/>
    </source>
</evidence>
<feature type="transmembrane region" description="Helical" evidence="10">
    <location>
        <begin position="115"/>
        <end position="136"/>
    </location>
</feature>
<comment type="caution">
    <text evidence="14">The sequence shown here is derived from an EMBL/GenBank/DDBJ whole genome shotgun (WGS) entry which is preliminary data.</text>
</comment>
<gene>
    <name evidence="14" type="ORF">A7U60_g3115</name>
</gene>
<keyword evidence="10" id="KW-0812">Transmembrane</keyword>
<dbReference type="AlphaFoldDB" id="A0A9Q5I175"/>
<accession>A0A9Q5I175</accession>
<dbReference type="InterPro" id="IPR011516">
    <property type="entry name" value="Shugoshin_N"/>
</dbReference>
<keyword evidence="4" id="KW-0132">Cell division</keyword>
<dbReference type="OrthoDB" id="5394106at2759"/>
<feature type="compositionally biased region" description="Polar residues" evidence="9">
    <location>
        <begin position="745"/>
        <end position="759"/>
    </location>
</feature>
<feature type="domain" description="DUF6534" evidence="13">
    <location>
        <begin position="79"/>
        <end position="167"/>
    </location>
</feature>
<evidence type="ECO:0000256" key="3">
    <source>
        <dbReference type="ARBA" id="ARBA00022454"/>
    </source>
</evidence>
<feature type="compositionally biased region" description="Acidic residues" evidence="9">
    <location>
        <begin position="904"/>
        <end position="923"/>
    </location>
</feature>
<dbReference type="InterPro" id="IPR011515">
    <property type="entry name" value="Shugoshin_C"/>
</dbReference>
<keyword evidence="10" id="KW-0472">Membrane</keyword>
<evidence type="ECO:0000256" key="7">
    <source>
        <dbReference type="ARBA" id="ARBA00023306"/>
    </source>
</evidence>
<feature type="region of interest" description="Disordered" evidence="9">
    <location>
        <begin position="610"/>
        <end position="680"/>
    </location>
</feature>
<dbReference type="PANTHER" id="PTHR40465">
    <property type="entry name" value="CHROMOSOME 1, WHOLE GENOME SHOTGUN SEQUENCE"/>
    <property type="match status" value="1"/>
</dbReference>
<keyword evidence="6" id="KW-0175">Coiled coil</keyword>
<feature type="compositionally biased region" description="Low complexity" evidence="9">
    <location>
        <begin position="542"/>
        <end position="554"/>
    </location>
</feature>
<evidence type="ECO:0000256" key="9">
    <source>
        <dbReference type="SAM" id="MobiDB-lite"/>
    </source>
</evidence>
<dbReference type="GO" id="GO:0005634">
    <property type="term" value="C:nucleus"/>
    <property type="evidence" value="ECO:0007669"/>
    <property type="project" value="InterPro"/>
</dbReference>
<feature type="region of interest" description="Disordered" evidence="9">
    <location>
        <begin position="446"/>
        <end position="510"/>
    </location>
</feature>
<evidence type="ECO:0000256" key="4">
    <source>
        <dbReference type="ARBA" id="ARBA00022618"/>
    </source>
</evidence>
<evidence type="ECO:0000256" key="5">
    <source>
        <dbReference type="ARBA" id="ARBA00022829"/>
    </source>
</evidence>
<dbReference type="PANTHER" id="PTHR40465:SF1">
    <property type="entry name" value="DUF6534 DOMAIN-CONTAINING PROTEIN"/>
    <property type="match status" value="1"/>
</dbReference>
<evidence type="ECO:0000313" key="15">
    <source>
        <dbReference type="Proteomes" id="UP000757232"/>
    </source>
</evidence>
<dbReference type="Proteomes" id="UP000757232">
    <property type="component" value="Unassembled WGS sequence"/>
</dbReference>
<feature type="domain" description="Shugoshin C-terminal" evidence="11">
    <location>
        <begin position="768"/>
        <end position="790"/>
    </location>
</feature>
<feature type="compositionally biased region" description="Basic and acidic residues" evidence="9">
    <location>
        <begin position="628"/>
        <end position="658"/>
    </location>
</feature>
<proteinExistence type="inferred from homology"/>
<dbReference type="EMBL" id="LNZH02000151">
    <property type="protein sequence ID" value="OCB89639.1"/>
    <property type="molecule type" value="Genomic_DNA"/>
</dbReference>
<protein>
    <recommendedName>
        <fullName evidence="16">Shugoshin C-terminal domain-containing protein</fullName>
    </recommendedName>
</protein>
<dbReference type="GO" id="GO:0051301">
    <property type="term" value="P:cell division"/>
    <property type="evidence" value="ECO:0007669"/>
    <property type="project" value="UniProtKB-KW"/>
</dbReference>
<dbReference type="Pfam" id="PF07558">
    <property type="entry name" value="Shugoshin_N"/>
    <property type="match status" value="1"/>
</dbReference>
<evidence type="ECO:0000313" key="14">
    <source>
        <dbReference type="EMBL" id="OCB89639.1"/>
    </source>
</evidence>
<keyword evidence="7" id="KW-0131">Cell cycle</keyword>
<dbReference type="InterPro" id="IPR045339">
    <property type="entry name" value="DUF6534"/>
</dbReference>
<feature type="compositionally biased region" description="Low complexity" evidence="9">
    <location>
        <begin position="669"/>
        <end position="680"/>
    </location>
</feature>
<organism evidence="14 15">
    <name type="scientific">Sanghuangporus baumii</name>
    <name type="common">Phellinus baumii</name>
    <dbReference type="NCBI Taxonomy" id="108892"/>
    <lineage>
        <taxon>Eukaryota</taxon>
        <taxon>Fungi</taxon>
        <taxon>Dikarya</taxon>
        <taxon>Basidiomycota</taxon>
        <taxon>Agaricomycotina</taxon>
        <taxon>Agaricomycetes</taxon>
        <taxon>Hymenochaetales</taxon>
        <taxon>Hymenochaetaceae</taxon>
        <taxon>Sanghuangporus</taxon>
    </lineage>
</organism>
<evidence type="ECO:0000256" key="6">
    <source>
        <dbReference type="ARBA" id="ARBA00023054"/>
    </source>
</evidence>
<feature type="region of interest" description="Disordered" evidence="9">
    <location>
        <begin position="941"/>
        <end position="961"/>
    </location>
</feature>
<evidence type="ECO:0008006" key="16">
    <source>
        <dbReference type="Google" id="ProtNLM"/>
    </source>
</evidence>
<reference evidence="14" key="1">
    <citation type="submission" date="2016-06" db="EMBL/GenBank/DDBJ databases">
        <title>Draft Genome sequence of the fungus Inonotus baumii.</title>
        <authorList>
            <person name="Zhu H."/>
            <person name="Lin W."/>
        </authorList>
    </citation>
    <scope>NUCLEOTIDE SEQUENCE</scope>
    <source>
        <strain evidence="14">821</strain>
    </source>
</reference>
<feature type="transmembrane region" description="Helical" evidence="10">
    <location>
        <begin position="70"/>
        <end position="94"/>
    </location>
</feature>
<evidence type="ECO:0000259" key="11">
    <source>
        <dbReference type="Pfam" id="PF07557"/>
    </source>
</evidence>
<feature type="compositionally biased region" description="Basic and acidic residues" evidence="9">
    <location>
        <begin position="610"/>
        <end position="619"/>
    </location>
</feature>
<feature type="transmembrane region" description="Helical" evidence="10">
    <location>
        <begin position="34"/>
        <end position="58"/>
    </location>
</feature>
<comment type="subcellular location">
    <subcellularLocation>
        <location evidence="1">Chromosome</location>
        <location evidence="1">Centromere</location>
    </subcellularLocation>
</comment>
<evidence type="ECO:0000259" key="13">
    <source>
        <dbReference type="Pfam" id="PF20152"/>
    </source>
</evidence>
<feature type="transmembrane region" description="Helical" evidence="10">
    <location>
        <begin position="142"/>
        <end position="163"/>
    </location>
</feature>
<feature type="domain" description="Shugoshin N-terminal coiled-coil" evidence="12">
    <location>
        <begin position="364"/>
        <end position="404"/>
    </location>
</feature>
<feature type="transmembrane region" description="Helical" evidence="10">
    <location>
        <begin position="311"/>
        <end position="332"/>
    </location>
</feature>
<evidence type="ECO:0000256" key="1">
    <source>
        <dbReference type="ARBA" id="ARBA00004584"/>
    </source>
</evidence>
<keyword evidence="10" id="KW-1133">Transmembrane helix</keyword>
<feature type="region of interest" description="Disordered" evidence="9">
    <location>
        <begin position="745"/>
        <end position="927"/>
    </location>
</feature>
<feature type="region of interest" description="Disordered" evidence="9">
    <location>
        <begin position="527"/>
        <end position="583"/>
    </location>
</feature>
<comment type="similarity">
    <text evidence="2">Belongs to the shugoshin family.</text>
</comment>
<feature type="compositionally biased region" description="Low complexity" evidence="9">
    <location>
        <begin position="857"/>
        <end position="881"/>
    </location>
</feature>
<dbReference type="GO" id="GO:0000779">
    <property type="term" value="C:condensed chromosome, centromeric region"/>
    <property type="evidence" value="ECO:0007669"/>
    <property type="project" value="UniProtKB-ARBA"/>
</dbReference>
<keyword evidence="5" id="KW-0159">Chromosome partition</keyword>
<feature type="compositionally biased region" description="Basic and acidic residues" evidence="9">
    <location>
        <begin position="450"/>
        <end position="459"/>
    </location>
</feature>
<keyword evidence="8" id="KW-0137">Centromere</keyword>
<evidence type="ECO:0000256" key="2">
    <source>
        <dbReference type="ARBA" id="ARBA00010845"/>
    </source>
</evidence>
<sequence length="961" mass="105618">MYAAGSAKAVDYFGQFSETVTNITKASFLIDQQAPLVSVLLANVVMNVYITIHIFYISSTTQLLDGPPDSYITAFVLTAVLDIMITALMMWFLLRVKSQVISRHLARVIVRLHRMVWEAAVPPCACAIVACAVYITMSQDNLWDVFLQSILGKLYVISLFVILNGRADLKRPLPAPTQSTRMSRYWANDAPFQFRVDLTSVVDLQAQSDMEMTPTTDAPLRPGGGRHEWKARLSPRDSTIPELGRGGLAAVPSHEPFFFEVQDRAETSSFVMENVVLVPVGSHFICDFFKFKSSTVGFQEAHCRPTNVKRVLIISSFVAIVPPHFLISFLSASPSRVTMSRRDSSRVHIAVRQNDTLAEFENFKKKFLFANKQITKQNCSLSMKIEELNAHISSLYVENLRLRASEIALQSQLKREKAKSHKIMADAEAAVLNLLKHFGIIRESYNVPTERPHSPKDTMDSPPSPRLRKPPPRSPSVMRLAQFPSVPDISEEPELNETSSEGNDDEHFPVEGMNSVISSRRRSSLSCLPVPSRVSTPPPGSVVPSLEGATATTTSRKRKLTRRASGIISPNEPASRPVSPVLGSPMQQDVDLSAEEEAVAMQAVEDIVAREEEKEQEIHRKPRKKSRTRDESESDAIEKKERKKIKDKDTGSASRLKDVTNSPRRRRAAAATASAAATADSTNDSELIALVFRVRFADRITIIDIKAERKEDIPDGGLPPLVISPLLGLPLEDDIDYLPTPLPSSASNTPAAQHFTLPSSDAEAGVGGRERRARKSVNYAEPKLNKKMRKPDAIPPPGARPSLASMAAVPSITPAPTSSSSSSSNQNQIRGATGGSSPELEEEIEVPPPYRLSLAKTASNATGSRRSAASSSLTSSSAVPSAKRRRPKHVRIPSEEGEGMATDERDDDEEDQTDGGEQADSEFGEFRAWANVNTRRKSVMNGHDTISGMEDGFGRRHSMAV</sequence>
<dbReference type="Pfam" id="PF07557">
    <property type="entry name" value="Shugoshin_C"/>
    <property type="match status" value="1"/>
</dbReference>
<name>A0A9Q5I175_SANBA</name>
<dbReference type="GO" id="GO:0045132">
    <property type="term" value="P:meiotic chromosome segregation"/>
    <property type="evidence" value="ECO:0007669"/>
    <property type="project" value="InterPro"/>
</dbReference>
<feature type="compositionally biased region" description="Basic residues" evidence="9">
    <location>
        <begin position="882"/>
        <end position="891"/>
    </location>
</feature>
<evidence type="ECO:0000256" key="10">
    <source>
        <dbReference type="SAM" id="Phobius"/>
    </source>
</evidence>
<evidence type="ECO:0000256" key="8">
    <source>
        <dbReference type="ARBA" id="ARBA00023328"/>
    </source>
</evidence>
<dbReference type="Pfam" id="PF20152">
    <property type="entry name" value="DUF6534"/>
    <property type="match status" value="1"/>
</dbReference>